<dbReference type="GO" id="GO:1901530">
    <property type="term" value="P:response to hypochlorite"/>
    <property type="evidence" value="ECO:0007669"/>
    <property type="project" value="TreeGrafter"/>
</dbReference>
<keyword evidence="1" id="KW-1133">Transmembrane helix</keyword>
<dbReference type="PIRSF" id="PIRSF028065">
    <property type="entry name" value="UCP028065"/>
    <property type="match status" value="1"/>
</dbReference>
<keyword evidence="3" id="KW-1185">Reference proteome</keyword>
<feature type="transmembrane region" description="Helical" evidence="1">
    <location>
        <begin position="16"/>
        <end position="39"/>
    </location>
</feature>
<reference evidence="2 3" key="1">
    <citation type="submission" date="2018-06" db="EMBL/GenBank/DDBJ databases">
        <title>Genomic Encyclopedia of Type Strains, Phase IV (KMG-IV): sequencing the most valuable type-strain genomes for metagenomic binning, comparative biology and taxonomic classification.</title>
        <authorList>
            <person name="Goeker M."/>
        </authorList>
    </citation>
    <scope>NUCLEOTIDE SEQUENCE [LARGE SCALE GENOMIC DNA]</scope>
    <source>
        <strain evidence="2 3">DSM 25532</strain>
    </source>
</reference>
<dbReference type="InterPro" id="IPR016865">
    <property type="entry name" value="RclC"/>
</dbReference>
<dbReference type="PANTHER" id="PTHR40106">
    <property type="entry name" value="INNER MEMBRANE PROTEIN RCLC"/>
    <property type="match status" value="1"/>
</dbReference>
<organism evidence="2 3">
    <name type="scientific">Roseimicrobium gellanilyticum</name>
    <dbReference type="NCBI Taxonomy" id="748857"/>
    <lineage>
        <taxon>Bacteria</taxon>
        <taxon>Pseudomonadati</taxon>
        <taxon>Verrucomicrobiota</taxon>
        <taxon>Verrucomicrobiia</taxon>
        <taxon>Verrucomicrobiales</taxon>
        <taxon>Verrucomicrobiaceae</taxon>
        <taxon>Roseimicrobium</taxon>
    </lineage>
</organism>
<evidence type="ECO:0000256" key="1">
    <source>
        <dbReference type="SAM" id="Phobius"/>
    </source>
</evidence>
<evidence type="ECO:0000313" key="2">
    <source>
        <dbReference type="EMBL" id="RBP38982.1"/>
    </source>
</evidence>
<dbReference type="InterPro" id="IPR007339">
    <property type="entry name" value="RclC-like"/>
</dbReference>
<dbReference type="EMBL" id="QNRR01000010">
    <property type="protein sequence ID" value="RBP38982.1"/>
    <property type="molecule type" value="Genomic_DNA"/>
</dbReference>
<dbReference type="Pfam" id="PF04224">
    <property type="entry name" value="DUF417"/>
    <property type="match status" value="1"/>
</dbReference>
<accession>A0A366H9P2</accession>
<dbReference type="PANTHER" id="PTHR40106:SF1">
    <property type="entry name" value="INNER MEMBRANE PROTEIN RCLC"/>
    <property type="match status" value="1"/>
</dbReference>
<gene>
    <name evidence="2" type="ORF">DES53_1105</name>
</gene>
<name>A0A366H9P2_9BACT</name>
<dbReference type="AlphaFoldDB" id="A0A366H9P2"/>
<sequence>MECSEMKNLLHKGLTLAAGSMTLGMSLTRMGLIVVLVWIGALKIYKYEADGIVPFVANSPFMSFFYKYNAPDYTKHVNPEGAVVPANRAWHEGNHTYPFALGLGAVLVVYGLMIGLNPWLPQVAALGSALVVIMSFVTLSFLITTPESWVPDLGGPEQGFPLLSARGRLVVKDAIMLGAAWVTMADSAARYLRSRS</sequence>
<dbReference type="Proteomes" id="UP000253426">
    <property type="component" value="Unassembled WGS sequence"/>
</dbReference>
<evidence type="ECO:0000313" key="3">
    <source>
        <dbReference type="Proteomes" id="UP000253426"/>
    </source>
</evidence>
<feature type="transmembrane region" description="Helical" evidence="1">
    <location>
        <begin position="123"/>
        <end position="143"/>
    </location>
</feature>
<keyword evidence="1" id="KW-0472">Membrane</keyword>
<comment type="caution">
    <text evidence="2">The sequence shown here is derived from an EMBL/GenBank/DDBJ whole genome shotgun (WGS) entry which is preliminary data.</text>
</comment>
<keyword evidence="1" id="KW-0812">Transmembrane</keyword>
<protein>
    <submittedName>
        <fullName evidence="2">Putative membrane protein YkgB</fullName>
    </submittedName>
</protein>
<dbReference type="GO" id="GO:0005886">
    <property type="term" value="C:plasma membrane"/>
    <property type="evidence" value="ECO:0007669"/>
    <property type="project" value="TreeGrafter"/>
</dbReference>
<feature type="transmembrane region" description="Helical" evidence="1">
    <location>
        <begin position="97"/>
        <end position="116"/>
    </location>
</feature>
<proteinExistence type="predicted"/>